<proteinExistence type="predicted"/>
<evidence type="ECO:0000313" key="10">
    <source>
        <dbReference type="EMBL" id="GCE26699.1"/>
    </source>
</evidence>
<dbReference type="Pfam" id="PF00069">
    <property type="entry name" value="Pkinase"/>
    <property type="match status" value="1"/>
</dbReference>
<feature type="compositionally biased region" description="Polar residues" evidence="7">
    <location>
        <begin position="395"/>
        <end position="407"/>
    </location>
</feature>
<keyword evidence="3" id="KW-0808">Transferase</keyword>
<keyword evidence="5" id="KW-0418">Kinase</keyword>
<dbReference type="SMART" id="SM00220">
    <property type="entry name" value="S_TKc"/>
    <property type="match status" value="1"/>
</dbReference>
<evidence type="ECO:0000256" key="5">
    <source>
        <dbReference type="ARBA" id="ARBA00022777"/>
    </source>
</evidence>
<dbReference type="SUPFAM" id="SSF56112">
    <property type="entry name" value="Protein kinase-like (PK-like)"/>
    <property type="match status" value="1"/>
</dbReference>
<dbReference type="AlphaFoldDB" id="A0A402B5T6"/>
<dbReference type="GO" id="GO:0005524">
    <property type="term" value="F:ATP binding"/>
    <property type="evidence" value="ECO:0007669"/>
    <property type="project" value="UniProtKB-KW"/>
</dbReference>
<dbReference type="EC" id="2.7.11.1" evidence="1"/>
<comment type="caution">
    <text evidence="10">The sequence shown here is derived from an EMBL/GenBank/DDBJ whole genome shotgun (WGS) entry which is preliminary data.</text>
</comment>
<organism evidence="10 11">
    <name type="scientific">Dictyobacter alpinus</name>
    <dbReference type="NCBI Taxonomy" id="2014873"/>
    <lineage>
        <taxon>Bacteria</taxon>
        <taxon>Bacillati</taxon>
        <taxon>Chloroflexota</taxon>
        <taxon>Ktedonobacteria</taxon>
        <taxon>Ktedonobacterales</taxon>
        <taxon>Dictyobacteraceae</taxon>
        <taxon>Dictyobacter</taxon>
    </lineage>
</organism>
<evidence type="ECO:0000313" key="11">
    <source>
        <dbReference type="Proteomes" id="UP000287171"/>
    </source>
</evidence>
<accession>A0A402B5T6</accession>
<dbReference type="Gene3D" id="1.10.510.10">
    <property type="entry name" value="Transferase(Phosphotransferase) domain 1"/>
    <property type="match status" value="1"/>
</dbReference>
<dbReference type="InterPro" id="IPR000719">
    <property type="entry name" value="Prot_kinase_dom"/>
</dbReference>
<sequence length="445" mass="48741">MQQLEQVTLGHYQILKRLARGGMAEIYLANDTTNDQVVAVKLVNTGAGDYYERFKAEVKAQAALNHEHILPVLDYGEFDSWCYLITPYIEHGTLNERLQQGPLSLSEADQVLGQLSQALQYAHDRGIVHRDIKPSNVLMRDGTHAYLADFGLVKRVGDENGLTLTGYLIGTPEYMAPELAEHEAAPSSDVYALGILMYQMLCGRVPFKASTPIGIYLCHIRDNPELPSTFNPAIPAPVEAVIMRALEKDPRRRFQSALEFHQAFSQAVQQSIVPDRDIATMSTQVSGFALEKPRVTIVRQKHRMWRGRFLFTLLIVPLLLVMMPALLHASVGLQGIKVGVQGADAASSHPQQLISKPTIQNDKLQIKVTPTPTKVPAAKATKAPVKAQPNPVAPHNTQPPVVTNDASQPKDGGKAPQPKDADKTPKPKDGGKTPQPKGPSKGKGH</sequence>
<feature type="compositionally biased region" description="Low complexity" evidence="7">
    <location>
        <begin position="372"/>
        <end position="387"/>
    </location>
</feature>
<evidence type="ECO:0000256" key="2">
    <source>
        <dbReference type="ARBA" id="ARBA00022527"/>
    </source>
</evidence>
<dbReference type="PANTHER" id="PTHR43289:SF6">
    <property type="entry name" value="SERINE_THREONINE-PROTEIN KINASE NEKL-3"/>
    <property type="match status" value="1"/>
</dbReference>
<dbReference type="CDD" id="cd14014">
    <property type="entry name" value="STKc_PknB_like"/>
    <property type="match status" value="1"/>
</dbReference>
<dbReference type="EMBL" id="BIFT01000001">
    <property type="protein sequence ID" value="GCE26699.1"/>
    <property type="molecule type" value="Genomic_DNA"/>
</dbReference>
<dbReference type="Proteomes" id="UP000287171">
    <property type="component" value="Unassembled WGS sequence"/>
</dbReference>
<dbReference type="InterPro" id="IPR011009">
    <property type="entry name" value="Kinase-like_dom_sf"/>
</dbReference>
<evidence type="ECO:0000256" key="3">
    <source>
        <dbReference type="ARBA" id="ARBA00022679"/>
    </source>
</evidence>
<evidence type="ECO:0000256" key="1">
    <source>
        <dbReference type="ARBA" id="ARBA00012513"/>
    </source>
</evidence>
<evidence type="ECO:0000256" key="8">
    <source>
        <dbReference type="SAM" id="Phobius"/>
    </source>
</evidence>
<feature type="region of interest" description="Disordered" evidence="7">
    <location>
        <begin position="372"/>
        <end position="445"/>
    </location>
</feature>
<keyword evidence="8" id="KW-1133">Transmembrane helix</keyword>
<dbReference type="PROSITE" id="PS00108">
    <property type="entry name" value="PROTEIN_KINASE_ST"/>
    <property type="match status" value="1"/>
</dbReference>
<keyword evidence="8" id="KW-0472">Membrane</keyword>
<dbReference type="GO" id="GO:0004674">
    <property type="term" value="F:protein serine/threonine kinase activity"/>
    <property type="evidence" value="ECO:0007669"/>
    <property type="project" value="UniProtKB-KW"/>
</dbReference>
<evidence type="ECO:0000256" key="7">
    <source>
        <dbReference type="SAM" id="MobiDB-lite"/>
    </source>
</evidence>
<dbReference type="RefSeq" id="WP_161982071.1">
    <property type="nucleotide sequence ID" value="NZ_BIFT01000001.1"/>
</dbReference>
<keyword evidence="2" id="KW-0723">Serine/threonine-protein kinase</keyword>
<feature type="compositionally biased region" description="Basic and acidic residues" evidence="7">
    <location>
        <begin position="411"/>
        <end position="431"/>
    </location>
</feature>
<keyword evidence="11" id="KW-1185">Reference proteome</keyword>
<protein>
    <recommendedName>
        <fullName evidence="1">non-specific serine/threonine protein kinase</fullName>
        <ecNumber evidence="1">2.7.11.1</ecNumber>
    </recommendedName>
</protein>
<keyword evidence="8" id="KW-0812">Transmembrane</keyword>
<dbReference type="FunFam" id="1.10.510.10:FF:000021">
    <property type="entry name" value="Serine/threonine protein kinase"/>
    <property type="match status" value="1"/>
</dbReference>
<name>A0A402B5T6_9CHLR</name>
<keyword evidence="4" id="KW-0547">Nucleotide-binding</keyword>
<feature type="transmembrane region" description="Helical" evidence="8">
    <location>
        <begin position="309"/>
        <end position="327"/>
    </location>
</feature>
<feature type="domain" description="Protein kinase" evidence="9">
    <location>
        <begin position="12"/>
        <end position="264"/>
    </location>
</feature>
<evidence type="ECO:0000256" key="4">
    <source>
        <dbReference type="ARBA" id="ARBA00022741"/>
    </source>
</evidence>
<gene>
    <name evidence="10" type="ORF">KDA_21830</name>
</gene>
<reference evidence="11" key="1">
    <citation type="submission" date="2018-12" db="EMBL/GenBank/DDBJ databases">
        <title>Tengunoibacter tsumagoiensis gen. nov., sp. nov., Dictyobacter kobayashii sp. nov., D. alpinus sp. nov., and D. joshuensis sp. nov. and description of Dictyobacteraceae fam. nov. within the order Ktedonobacterales isolated from Tengu-no-mugimeshi.</title>
        <authorList>
            <person name="Wang C.M."/>
            <person name="Zheng Y."/>
            <person name="Sakai Y."/>
            <person name="Toyoda A."/>
            <person name="Minakuchi Y."/>
            <person name="Abe K."/>
            <person name="Yokota A."/>
            <person name="Yabe S."/>
        </authorList>
    </citation>
    <scope>NUCLEOTIDE SEQUENCE [LARGE SCALE GENOMIC DNA]</scope>
    <source>
        <strain evidence="11">Uno16</strain>
    </source>
</reference>
<dbReference type="PANTHER" id="PTHR43289">
    <property type="entry name" value="MITOGEN-ACTIVATED PROTEIN KINASE KINASE KINASE 20-RELATED"/>
    <property type="match status" value="1"/>
</dbReference>
<evidence type="ECO:0000256" key="6">
    <source>
        <dbReference type="ARBA" id="ARBA00022840"/>
    </source>
</evidence>
<dbReference type="InterPro" id="IPR008271">
    <property type="entry name" value="Ser/Thr_kinase_AS"/>
</dbReference>
<dbReference type="PROSITE" id="PS50011">
    <property type="entry name" value="PROTEIN_KINASE_DOM"/>
    <property type="match status" value="1"/>
</dbReference>
<evidence type="ECO:0000259" key="9">
    <source>
        <dbReference type="PROSITE" id="PS50011"/>
    </source>
</evidence>
<keyword evidence="6" id="KW-0067">ATP-binding</keyword>